<keyword evidence="3" id="KW-1185">Reference proteome</keyword>
<protein>
    <recommendedName>
        <fullName evidence="4">SsDNA binding domain protein</fullName>
    </recommendedName>
</protein>
<dbReference type="EMBL" id="KC699836">
    <property type="protein sequence ID" value="AGK86970.1"/>
    <property type="molecule type" value="Genomic_DNA"/>
</dbReference>
<dbReference type="Proteomes" id="UP000258501">
    <property type="component" value="Segment"/>
</dbReference>
<gene>
    <name evidence="2" type="ORF">SIOphi_00810</name>
</gene>
<dbReference type="OrthoDB" id="4610at10239"/>
<evidence type="ECO:0000313" key="3">
    <source>
        <dbReference type="Proteomes" id="UP000258501"/>
    </source>
</evidence>
<organism evidence="2 3">
    <name type="scientific">Bacillus phage SIOphi</name>
    <dbReference type="NCBI Taxonomy" id="1285382"/>
    <lineage>
        <taxon>Viruses</taxon>
        <taxon>Duplodnaviria</taxon>
        <taxon>Heunggongvirae</taxon>
        <taxon>Uroviricota</taxon>
        <taxon>Caudoviricetes</taxon>
        <taxon>Herelleviridae</taxon>
        <taxon>Bastillevirinae</taxon>
        <taxon>Siophivirus</taxon>
        <taxon>Siophivirus SIOphi</taxon>
    </lineage>
</organism>
<evidence type="ECO:0000313" key="2">
    <source>
        <dbReference type="EMBL" id="AGK86970.1"/>
    </source>
</evidence>
<feature type="compositionally biased region" description="Polar residues" evidence="1">
    <location>
        <begin position="373"/>
        <end position="386"/>
    </location>
</feature>
<sequence>MSFMDIINQESQKLASSGGRDNDKVKYPERKQKPLFFAKGETAKLIQIMPSADLQSEFFVPIRTIFLTAMSSKGKQIKSNFVLDAQENPGSLLEQKIAEWSSKGMIPNGFGGQQSPRKVFLYNVVQVFQDPNSGTFVQERDQQGNLVVRLFEMPYSAHQKVINLLGDPLYRPEGTSELSFMDVNQPRLVKISKPPKGSMEYGVDVYTNVTLPPSGDGWETRLEDLRANAVPTERLENGDKWVQAFIDMKEGRKPNQGSNQSQEAPVEMGSSTMANPYAQQQPQINVQQQQQSTYTQQPNMFAAQQQPNISMPTGMQQQQPQPPSQPQPQQNQFQAGNVPTGTPPAEGLVTDPLPTDFGVTPDVGSTGADLNPYATTPTVTANNETPSVPDVAPAAPTQPTVNTAPASPNQDTVPTHNVDVNNNGLLDIESMLDEQLNGN</sequence>
<feature type="region of interest" description="Disordered" evidence="1">
    <location>
        <begin position="1"/>
        <end position="26"/>
    </location>
</feature>
<name>R4JMT8_9CAUD</name>
<evidence type="ECO:0008006" key="4">
    <source>
        <dbReference type="Google" id="ProtNLM"/>
    </source>
</evidence>
<feature type="compositionally biased region" description="Polar residues" evidence="1">
    <location>
        <begin position="397"/>
        <end position="417"/>
    </location>
</feature>
<accession>R4JMT8</accession>
<reference evidence="2 3" key="1">
    <citation type="submission" date="2013-02" db="EMBL/GenBank/DDBJ databases">
        <authorList>
            <person name="Lukaszewicz M."/>
            <person name="Biegalska A."/>
            <person name="Krasowska A."/>
        </authorList>
    </citation>
    <scope>NUCLEOTIDE SEQUENCE [LARGE SCALE GENOMIC DNA]</scope>
</reference>
<evidence type="ECO:0000256" key="1">
    <source>
        <dbReference type="SAM" id="MobiDB-lite"/>
    </source>
</evidence>
<proteinExistence type="predicted"/>
<feature type="region of interest" description="Disordered" evidence="1">
    <location>
        <begin position="311"/>
        <end position="417"/>
    </location>
</feature>